<dbReference type="KEGG" id="ahz:APS56_08695"/>
<reference evidence="1 2" key="1">
    <citation type="submission" date="2015-10" db="EMBL/GenBank/DDBJ databases">
        <authorList>
            <person name="Gilbert D.G."/>
        </authorList>
    </citation>
    <scope>NUCLEOTIDE SEQUENCE [LARGE SCALE GENOMIC DNA]</scope>
    <source>
        <strain evidence="2">HZ-22</strain>
    </source>
</reference>
<name>A0A0P0CG94_9FLAO</name>
<protein>
    <submittedName>
        <fullName evidence="1">Uncharacterized protein</fullName>
    </submittedName>
</protein>
<accession>A0A0P0CG94</accession>
<evidence type="ECO:0000313" key="1">
    <source>
        <dbReference type="EMBL" id="ALJ05195.1"/>
    </source>
</evidence>
<proteinExistence type="predicted"/>
<sequence length="395" mass="45790">MFNYFPSIKSSDLVEGFVSPEEFLYQIKSGEDYANKVLEAREIYKSNKENYTLFKQTNLPCYSLNFTFNKIRSNDTINEASGYIYLDIDNNLEIELGNPLIFASWVSLSGHGRGVLVKVNGLNKANFSYTYNEISRELSIHSDNGARKATQVNVLSYDPDLYLNNTSNTFLAISKKDQYSTKKTKKTIGTVMGSEFHNLRFDNLDELIENIEFDGEVIYDFKQKIKYADAYIPFGGYQEGYRNNGLCGYAYQVRALNPKVNFKTLYNLLKIVNQEQCHPPLHNFKIRKIVESVMEIKNFAPIMNKTRRFVYNKDYQLNVSQRKSEMMRLINAGRTENSKIKIENAIYDWDFETMGKITQKGIRSITGLNLKTIKKYYPLYKSDIKLLNDNYAKNS</sequence>
<gene>
    <name evidence="1" type="ORF">APS56_08695</name>
</gene>
<evidence type="ECO:0000313" key="2">
    <source>
        <dbReference type="Proteomes" id="UP000057981"/>
    </source>
</evidence>
<dbReference type="AlphaFoldDB" id="A0A0P0CG94"/>
<organism evidence="1 2">
    <name type="scientific">Pseudalgibacter alginicilyticus</name>
    <dbReference type="NCBI Taxonomy" id="1736674"/>
    <lineage>
        <taxon>Bacteria</taxon>
        <taxon>Pseudomonadati</taxon>
        <taxon>Bacteroidota</taxon>
        <taxon>Flavobacteriia</taxon>
        <taxon>Flavobacteriales</taxon>
        <taxon>Flavobacteriaceae</taxon>
        <taxon>Pseudalgibacter</taxon>
    </lineage>
</organism>
<keyword evidence="2" id="KW-1185">Reference proteome</keyword>
<dbReference type="EMBL" id="CP012898">
    <property type="protein sequence ID" value="ALJ05195.1"/>
    <property type="molecule type" value="Genomic_DNA"/>
</dbReference>
<dbReference type="Proteomes" id="UP000057981">
    <property type="component" value="Chromosome"/>
</dbReference>